<feature type="region of interest" description="Disordered" evidence="1">
    <location>
        <begin position="224"/>
        <end position="312"/>
    </location>
</feature>
<dbReference type="AlphaFoldDB" id="A0A7J6PS18"/>
<feature type="compositionally biased region" description="Basic residues" evidence="1">
    <location>
        <begin position="45"/>
        <end position="57"/>
    </location>
</feature>
<feature type="region of interest" description="Disordered" evidence="1">
    <location>
        <begin position="1"/>
        <end position="60"/>
    </location>
</feature>
<proteinExistence type="predicted"/>
<sequence>ETWLMSSHESVVGGDATQSDYPTVGSFAGSDGAVPASFRGSLSRHTPHHHHRHHHHDRNSSIFVLPGGGSFGIYDTPAAQIGRQLGENQIGVSVMPPQHLSNDILGPPLSIKHASMIPSATTEPFVTNAAEVASVGSFPGTIRGLLDYLSLGNSSGSKRSCSWLWGAPGEGVCSDLPYGRGADVEGAGQTVGLLGSCRRYCEDWWEWARHRGSELVEVIEEGGDTDAEVPSASAPADRNSESGLFKRTGVDDDTFVDASSSKGDAPTSPLPPPPPPPPLPKRPSGPPPSHQPETSPVRDRGGGGPAVDDDDYDYLTFATCDMPPSLFK</sequence>
<accession>A0A7J6PS18</accession>
<dbReference type="Proteomes" id="UP000553632">
    <property type="component" value="Unassembled WGS sequence"/>
</dbReference>
<feature type="non-terminal residue" evidence="2">
    <location>
        <position position="1"/>
    </location>
</feature>
<evidence type="ECO:0000313" key="2">
    <source>
        <dbReference type="EMBL" id="KAF4698823.1"/>
    </source>
</evidence>
<feature type="compositionally biased region" description="Pro residues" evidence="1">
    <location>
        <begin position="268"/>
        <end position="290"/>
    </location>
</feature>
<comment type="caution">
    <text evidence="2">The sequence shown here is derived from an EMBL/GenBank/DDBJ whole genome shotgun (WGS) entry which is preliminary data.</text>
</comment>
<evidence type="ECO:0000313" key="3">
    <source>
        <dbReference type="Proteomes" id="UP000553632"/>
    </source>
</evidence>
<gene>
    <name evidence="2" type="ORF">FOZ63_004707</name>
</gene>
<name>A0A7J6PS18_PEROL</name>
<feature type="non-terminal residue" evidence="2">
    <location>
        <position position="328"/>
    </location>
</feature>
<keyword evidence="3" id="KW-1185">Reference proteome</keyword>
<reference evidence="2 3" key="1">
    <citation type="submission" date="2020-04" db="EMBL/GenBank/DDBJ databases">
        <title>Perkinsus olseni comparative genomics.</title>
        <authorList>
            <person name="Bogema D.R."/>
        </authorList>
    </citation>
    <scope>NUCLEOTIDE SEQUENCE [LARGE SCALE GENOMIC DNA]</scope>
    <source>
        <strain evidence="2 3">ATCC PRA-207</strain>
    </source>
</reference>
<organism evidence="2 3">
    <name type="scientific">Perkinsus olseni</name>
    <name type="common">Perkinsus atlanticus</name>
    <dbReference type="NCBI Taxonomy" id="32597"/>
    <lineage>
        <taxon>Eukaryota</taxon>
        <taxon>Sar</taxon>
        <taxon>Alveolata</taxon>
        <taxon>Perkinsozoa</taxon>
        <taxon>Perkinsea</taxon>
        <taxon>Perkinsida</taxon>
        <taxon>Perkinsidae</taxon>
        <taxon>Perkinsus</taxon>
    </lineage>
</organism>
<dbReference type="EMBL" id="JABANO010038273">
    <property type="protein sequence ID" value="KAF4698823.1"/>
    <property type="molecule type" value="Genomic_DNA"/>
</dbReference>
<protein>
    <submittedName>
        <fullName evidence="2">Uncharacterized protein</fullName>
    </submittedName>
</protein>
<evidence type="ECO:0000256" key="1">
    <source>
        <dbReference type="SAM" id="MobiDB-lite"/>
    </source>
</evidence>